<organism evidence="6 7">
    <name type="scientific">Ceratodon purpureus</name>
    <name type="common">Fire moss</name>
    <name type="synonym">Dicranum purpureum</name>
    <dbReference type="NCBI Taxonomy" id="3225"/>
    <lineage>
        <taxon>Eukaryota</taxon>
        <taxon>Viridiplantae</taxon>
        <taxon>Streptophyta</taxon>
        <taxon>Embryophyta</taxon>
        <taxon>Bryophyta</taxon>
        <taxon>Bryophytina</taxon>
        <taxon>Bryopsida</taxon>
        <taxon>Dicranidae</taxon>
        <taxon>Pseudoditrichales</taxon>
        <taxon>Ditrichaceae</taxon>
        <taxon>Ceratodon</taxon>
    </lineage>
</organism>
<evidence type="ECO:0000259" key="5">
    <source>
        <dbReference type="PROSITE" id="PS50600"/>
    </source>
</evidence>
<proteinExistence type="inferred from homology"/>
<evidence type="ECO:0000256" key="1">
    <source>
        <dbReference type="ARBA" id="ARBA00005234"/>
    </source>
</evidence>
<dbReference type="SUPFAM" id="SSF54001">
    <property type="entry name" value="Cysteine proteinases"/>
    <property type="match status" value="1"/>
</dbReference>
<dbReference type="EMBL" id="CM026425">
    <property type="protein sequence ID" value="KAG0576499.1"/>
    <property type="molecule type" value="Genomic_DNA"/>
</dbReference>
<dbReference type="PANTHER" id="PTHR47764">
    <property type="entry name" value="UBIQUITIN-LIKE-SPECIFIC PROTEASE 2B-RELATED"/>
    <property type="match status" value="1"/>
</dbReference>
<dbReference type="InterPro" id="IPR038765">
    <property type="entry name" value="Papain-like_cys_pep_sf"/>
</dbReference>
<evidence type="ECO:0000313" key="6">
    <source>
        <dbReference type="EMBL" id="KAG0576499.1"/>
    </source>
</evidence>
<feature type="compositionally biased region" description="Basic and acidic residues" evidence="4">
    <location>
        <begin position="867"/>
        <end position="880"/>
    </location>
</feature>
<protein>
    <recommendedName>
        <fullName evidence="5">Ubiquitin-like protease family profile domain-containing protein</fullName>
    </recommendedName>
</protein>
<dbReference type="GO" id="GO:0006508">
    <property type="term" value="P:proteolysis"/>
    <property type="evidence" value="ECO:0007669"/>
    <property type="project" value="UniProtKB-KW"/>
</dbReference>
<dbReference type="AlphaFoldDB" id="A0A8T0I0N5"/>
<feature type="region of interest" description="Disordered" evidence="4">
    <location>
        <begin position="832"/>
        <end position="851"/>
    </location>
</feature>
<keyword evidence="2" id="KW-0645">Protease</keyword>
<dbReference type="Pfam" id="PF02902">
    <property type="entry name" value="Peptidase_C48"/>
    <property type="match status" value="1"/>
</dbReference>
<evidence type="ECO:0000256" key="4">
    <source>
        <dbReference type="SAM" id="MobiDB-lite"/>
    </source>
</evidence>
<evidence type="ECO:0000256" key="2">
    <source>
        <dbReference type="ARBA" id="ARBA00022670"/>
    </source>
</evidence>
<evidence type="ECO:0000256" key="3">
    <source>
        <dbReference type="ARBA" id="ARBA00022801"/>
    </source>
</evidence>
<keyword evidence="7" id="KW-1185">Reference proteome</keyword>
<dbReference type="PROSITE" id="PS50600">
    <property type="entry name" value="ULP_PROTEASE"/>
    <property type="match status" value="1"/>
</dbReference>
<dbReference type="InterPro" id="IPR003653">
    <property type="entry name" value="Peptidase_C48_C"/>
</dbReference>
<feature type="region of interest" description="Disordered" evidence="4">
    <location>
        <begin position="919"/>
        <end position="950"/>
    </location>
</feature>
<dbReference type="PANTHER" id="PTHR47764:SF2">
    <property type="entry name" value="UBIQUITIN-LIKE PROTEASE FAMILY PROFILE DOMAIN-CONTAINING PROTEIN"/>
    <property type="match status" value="1"/>
</dbReference>
<feature type="compositionally biased region" description="Basic and acidic residues" evidence="4">
    <location>
        <begin position="919"/>
        <end position="929"/>
    </location>
</feature>
<comment type="similarity">
    <text evidence="1">Belongs to the peptidase C48 family.</text>
</comment>
<gene>
    <name evidence="6" type="ORF">KC19_5G084600</name>
</gene>
<dbReference type="Proteomes" id="UP000822688">
    <property type="component" value="Chromosome 5"/>
</dbReference>
<dbReference type="Gene3D" id="3.30.310.130">
    <property type="entry name" value="Ubiquitin-related"/>
    <property type="match status" value="1"/>
</dbReference>
<keyword evidence="3" id="KW-0378">Hydrolase</keyword>
<name>A0A8T0I0N5_CERPU</name>
<evidence type="ECO:0000313" key="7">
    <source>
        <dbReference type="Proteomes" id="UP000822688"/>
    </source>
</evidence>
<feature type="domain" description="Ubiquitin-like protease family profile" evidence="5">
    <location>
        <begin position="280"/>
        <end position="473"/>
    </location>
</feature>
<reference evidence="6" key="1">
    <citation type="submission" date="2020-06" db="EMBL/GenBank/DDBJ databases">
        <title>WGS assembly of Ceratodon purpureus strain R40.</title>
        <authorList>
            <person name="Carey S.B."/>
            <person name="Jenkins J."/>
            <person name="Shu S."/>
            <person name="Lovell J.T."/>
            <person name="Sreedasyam A."/>
            <person name="Maumus F."/>
            <person name="Tiley G.P."/>
            <person name="Fernandez-Pozo N."/>
            <person name="Barry K."/>
            <person name="Chen C."/>
            <person name="Wang M."/>
            <person name="Lipzen A."/>
            <person name="Daum C."/>
            <person name="Saski C.A."/>
            <person name="Payton A.C."/>
            <person name="Mcbreen J.C."/>
            <person name="Conrad R.E."/>
            <person name="Kollar L.M."/>
            <person name="Olsson S."/>
            <person name="Huttunen S."/>
            <person name="Landis J.B."/>
            <person name="Wickett N.J."/>
            <person name="Johnson M.G."/>
            <person name="Rensing S.A."/>
            <person name="Grimwood J."/>
            <person name="Schmutz J."/>
            <person name="Mcdaniel S.F."/>
        </authorList>
    </citation>
    <scope>NUCLEOTIDE SEQUENCE</scope>
    <source>
        <strain evidence="6">R40</strain>
    </source>
</reference>
<feature type="region of interest" description="Disordered" evidence="4">
    <location>
        <begin position="860"/>
        <end position="882"/>
    </location>
</feature>
<accession>A0A8T0I0N5</accession>
<dbReference type="GO" id="GO:0008234">
    <property type="term" value="F:cysteine-type peptidase activity"/>
    <property type="evidence" value="ECO:0007669"/>
    <property type="project" value="InterPro"/>
</dbReference>
<dbReference type="Gene3D" id="1.10.418.20">
    <property type="match status" value="1"/>
</dbReference>
<sequence length="968" mass="110004">MVVFKNTKVTKRKRKQADWLGNDVYPLLDLTKDGDESDAVSISDFNSSEDGKRSSAKTVDSSSFDREILLGDQEEEDSLQFSSPTKDSPIAMDTCVEVDSQTNTELENHSERGVSQIVLSVESIQPPSKINGLYMKFSAQAIEIRGGDEESMIHEWPLENIIRIGIHYLSEEEVDTRAFVAVTVLVPLRSLSRSSKETDEYLLQLSKFRDSVVGILKLSPIFGSIIEELEKEDVEKTARTIKMQNTQASKSLFSSSSEELNEAVDAFKVLVYPQDDPDAVTITQKDIKILGHQKPLEFLNDTIIDFYIKYLQQTIVSSEKLKTLHFFNSFFYSKLAEVSGAASFERVKKWTRKVNIFEKDFVFIPVNQSLHWSLIIICHPGHIWEVPTIDGSSDGDACILHLDSMEGSHRGQSVDEHIRNYLFQEWIERNRDREEMSYAEVFFSGMPYMYLKIPQQGNNYDCGLFLLHYVELFLKQAPSVYRTRIQRNPPTEFLRRNWFKPSEASAKRRVIQKLIIELSQRRSLEGLGEYSNMKENSPDGVFSVNEQPTRVSSMSLHTKKRRAAQTIDELSPVQSNPLGEVKELLIENCSSVRSEAMELHVDLCEFSNPDRRDKHVKLRNLDGSTEASECDDIRRGMHYTTSDQPNASCKYRADQSSTHISVENDDLKSGPDPVVHFYDETLNHERCPVPRLSLQVKPLQVPSLIDEELQMFSQPPAAVDLRIQDGSETSDELSSSYFNEGAGRSQKERLLVDFDSILSPKQVNNFVTAGSDDEMYESSPFSANQRRSTSQLQHEVVSPVVGTPENVRFGPVRSPEPLETVLDSEFDEEVRTVESGRGPAKFKNSTHPFGRYSELNMQGALNHGKRKQSEDRDVTRRDNHQQCGSFVHSEEIQVIEELSSDDSSGSSKRWNFEKCSSERIAKRSSREVGQRVTRSKTQSSHGLPVSAEKQAKRAALDALCREKNCRKR</sequence>
<comment type="caution">
    <text evidence="6">The sequence shown here is derived from an EMBL/GenBank/DDBJ whole genome shotgun (WGS) entry which is preliminary data.</text>
</comment>